<organism evidence="1 2">
    <name type="scientific">Kluyveromyces dobzhanskii CBS 2104</name>
    <dbReference type="NCBI Taxonomy" id="1427455"/>
    <lineage>
        <taxon>Eukaryota</taxon>
        <taxon>Fungi</taxon>
        <taxon>Dikarya</taxon>
        <taxon>Ascomycota</taxon>
        <taxon>Saccharomycotina</taxon>
        <taxon>Saccharomycetes</taxon>
        <taxon>Saccharomycetales</taxon>
        <taxon>Saccharomycetaceae</taxon>
        <taxon>Kluyveromyces</taxon>
    </lineage>
</organism>
<dbReference type="Pfam" id="PF03525">
    <property type="entry name" value="Meiotic_rec114"/>
    <property type="match status" value="1"/>
</dbReference>
<dbReference type="AlphaFoldDB" id="A0A0A8KYW7"/>
<sequence length="304" mass="34630">MAEFSIPVRKYSYYTTLESAPSGFVTGKPTSVDNWKHLSADGSIFLIFSNSSPNKLLMRVVMQPHLQNLEVIDFFELKNTFSGFDHDPFQFSAKAPSISCKYLIRKNDGIFMKRFQLGFHNGVDFVQATDIIQKLGFAVKPAVSKRSNTAITPSQAFFFNQNSMTGFLSELQLYPPNNQFYNQSQLQSQQWQNSQQQNFIQNTANMDFVLSQSTPLPAPRAPLFNDRIEAHASQQFPEPPIMNEPENQNHDIKNVDKTVVKPTMSVCNELKTDSSEMKENRVEPTLDLIKSKLANPEFMKLVCY</sequence>
<keyword evidence="2" id="KW-1185">Reference proteome</keyword>
<dbReference type="Proteomes" id="UP000031516">
    <property type="component" value="Unassembled WGS sequence"/>
</dbReference>
<dbReference type="GO" id="GO:0007131">
    <property type="term" value="P:reciprocal meiotic recombination"/>
    <property type="evidence" value="ECO:0007669"/>
    <property type="project" value="InterPro"/>
</dbReference>
<comment type="caution">
    <text evidence="1">The sequence shown here is derived from an EMBL/GenBank/DDBJ whole genome shotgun (WGS) entry which is preliminary data.</text>
</comment>
<evidence type="ECO:0000313" key="1">
    <source>
        <dbReference type="EMBL" id="CDO91790.1"/>
    </source>
</evidence>
<proteinExistence type="predicted"/>
<protein>
    <submittedName>
        <fullName evidence="1">WGS project CCBQ000000000 data, contig 00107</fullName>
    </submittedName>
</protein>
<dbReference type="InterPro" id="IPR004354">
    <property type="entry name" value="Meiotic_Rec114"/>
</dbReference>
<dbReference type="OrthoDB" id="4036344at2759"/>
<accession>A0A0A8KYW7</accession>
<reference evidence="1 2" key="1">
    <citation type="submission" date="2014-03" db="EMBL/GenBank/DDBJ databases">
        <title>The genome of Kluyveromyces dobzhanskii.</title>
        <authorList>
            <person name="Nystedt B."/>
            <person name="Astrom S."/>
        </authorList>
    </citation>
    <scope>NUCLEOTIDE SEQUENCE [LARGE SCALE GENOMIC DNA]</scope>
    <source>
        <strain evidence="1 2">CBS 2104</strain>
    </source>
</reference>
<evidence type="ECO:0000313" key="2">
    <source>
        <dbReference type="Proteomes" id="UP000031516"/>
    </source>
</evidence>
<dbReference type="EMBL" id="CCBQ010000004">
    <property type="protein sequence ID" value="CDO91790.1"/>
    <property type="molecule type" value="Genomic_DNA"/>
</dbReference>
<gene>
    <name evidence="1" type="ORF">KLDO_g123</name>
</gene>
<name>A0A0A8KYW7_9SACH</name>